<dbReference type="Pfam" id="PF25212">
    <property type="entry name" value="HVO_A0114"/>
    <property type="match status" value="1"/>
</dbReference>
<dbReference type="OrthoDB" id="116640at2157"/>
<dbReference type="RefSeq" id="WP_011696710.1">
    <property type="nucleotide sequence ID" value="NC_008553.1"/>
</dbReference>
<gene>
    <name evidence="2" type="ordered locus">Mthe_1561</name>
</gene>
<evidence type="ECO:0000313" key="2">
    <source>
        <dbReference type="EMBL" id="ABK15331.1"/>
    </source>
</evidence>
<dbReference type="Gene3D" id="3.40.50.11700">
    <property type="match status" value="1"/>
</dbReference>
<dbReference type="Pfam" id="PF22662">
    <property type="entry name" value="Csa3_N"/>
    <property type="match status" value="1"/>
</dbReference>
<dbReference type="GeneID" id="4461853"/>
<accession>A0B9F7</accession>
<sequence>MKTYVSPLGFDSSQLISLIVKYGIEGGDRIVLVRPADERDKRGELAVQAIRDLSIQIDSSIDLQIHRVDHRDFEGMVLSLRDLLRSSEGKLIVNLSGGPREIFLAFTIACLCVSDRIYKATNFSDIDRSLKEIELPNIKASLDERYLRILKDVEEHQPTNIMDIAKRLNISESSVSRQVATLAELKAVDVTQRGKTKEVRITITGKLFL</sequence>
<dbReference type="Proteomes" id="UP000000674">
    <property type="component" value="Chromosome"/>
</dbReference>
<evidence type="ECO:0000259" key="1">
    <source>
        <dbReference type="Pfam" id="PF22662"/>
    </source>
</evidence>
<dbReference type="STRING" id="349307.Mthe_1561"/>
<dbReference type="InterPro" id="IPR036388">
    <property type="entry name" value="WH-like_DNA-bd_sf"/>
</dbReference>
<evidence type="ECO:0000313" key="3">
    <source>
        <dbReference type="Proteomes" id="UP000000674"/>
    </source>
</evidence>
<dbReference type="InterPro" id="IPR054588">
    <property type="entry name" value="Csa3_N"/>
</dbReference>
<dbReference type="EMBL" id="CP000477">
    <property type="protein sequence ID" value="ABK15331.1"/>
    <property type="molecule type" value="Genomic_DNA"/>
</dbReference>
<keyword evidence="3" id="KW-1185">Reference proteome</keyword>
<dbReference type="InterPro" id="IPR010163">
    <property type="entry name" value="Csa3"/>
</dbReference>
<dbReference type="HOGENOM" id="CLU_107894_0_0_2"/>
<dbReference type="KEGG" id="mtp:Mthe_1561"/>
<dbReference type="Gene3D" id="1.10.10.10">
    <property type="entry name" value="Winged helix-like DNA-binding domain superfamily/Winged helix DNA-binding domain"/>
    <property type="match status" value="1"/>
</dbReference>
<dbReference type="SUPFAM" id="SSF46785">
    <property type="entry name" value="Winged helix' DNA-binding domain"/>
    <property type="match status" value="1"/>
</dbReference>
<reference evidence="2 3" key="1">
    <citation type="submission" date="2006-10" db="EMBL/GenBank/DDBJ databases">
        <title>Complete sequence of Methanosaeta thermophila PT.</title>
        <authorList>
            <consortium name="US DOE Joint Genome Institute"/>
            <person name="Copeland A."/>
            <person name="Lucas S."/>
            <person name="Lapidus A."/>
            <person name="Barry K."/>
            <person name="Detter J.C."/>
            <person name="Glavina del Rio T."/>
            <person name="Hammon N."/>
            <person name="Israni S."/>
            <person name="Pitluck S."/>
            <person name="Chain P."/>
            <person name="Malfatti S."/>
            <person name="Shin M."/>
            <person name="Vergez L."/>
            <person name="Schmutz J."/>
            <person name="Larimer F."/>
            <person name="Land M."/>
            <person name="Hauser L."/>
            <person name="Kyrpides N."/>
            <person name="Kim E."/>
            <person name="Smith K.S."/>
            <person name="Ingram-Smith C."/>
            <person name="Richardson P."/>
        </authorList>
    </citation>
    <scope>NUCLEOTIDE SEQUENCE [LARGE SCALE GENOMIC DNA]</scope>
    <source>
        <strain evidence="3">DSM 6194 / JCM 14653 / NBRC 101360 / PT</strain>
    </source>
</reference>
<dbReference type="InterPro" id="IPR036390">
    <property type="entry name" value="WH_DNA-bd_sf"/>
</dbReference>
<feature type="domain" description="Csa3 N-terminal" evidence="1">
    <location>
        <begin position="2"/>
        <end position="115"/>
    </location>
</feature>
<protein>
    <submittedName>
        <fullName evidence="2">CRISPR-associated HTH regulatory protein, Csa3 family</fullName>
    </submittedName>
</protein>
<proteinExistence type="predicted"/>
<dbReference type="NCBIfam" id="TIGR01884">
    <property type="entry name" value="cas_HTH"/>
    <property type="match status" value="1"/>
</dbReference>
<organism evidence="2 3">
    <name type="scientific">Methanothrix thermoacetophila (strain DSM 6194 / JCM 14653 / NBRC 101360 / PT)</name>
    <name type="common">Methanosaeta thermophila</name>
    <dbReference type="NCBI Taxonomy" id="349307"/>
    <lineage>
        <taxon>Archaea</taxon>
        <taxon>Methanobacteriati</taxon>
        <taxon>Methanobacteriota</taxon>
        <taxon>Stenosarchaea group</taxon>
        <taxon>Methanomicrobia</taxon>
        <taxon>Methanotrichales</taxon>
        <taxon>Methanotrichaceae</taxon>
        <taxon>Methanothrix</taxon>
    </lineage>
</organism>
<name>A0B9F7_METTP</name>
<dbReference type="AlphaFoldDB" id="A0B9F7"/>